<feature type="region of interest" description="Disordered" evidence="1">
    <location>
        <begin position="27"/>
        <end position="54"/>
    </location>
</feature>
<proteinExistence type="predicted"/>
<keyword evidence="4" id="KW-1185">Reference proteome</keyword>
<dbReference type="CTD" id="20206028"/>
<dbReference type="STRING" id="6412.T1FB29"/>
<dbReference type="InterPro" id="IPR010448">
    <property type="entry name" value="Torsin"/>
</dbReference>
<dbReference type="GO" id="GO:0016887">
    <property type="term" value="F:ATP hydrolysis activity"/>
    <property type="evidence" value="ECO:0007669"/>
    <property type="project" value="InterPro"/>
</dbReference>
<accession>T1FB29</accession>
<sequence>MFQYTPGLGHQNRDTSFLRYRPVSNARLSSNSDDESSMMVLGSPNSDDESSLQNRSIRRMDWEDESTSISFSTNYRHQKYHTALPGSQYEYNFVGGLEEVFNSPFFSKPSTKNHQRHLSEGRINNMTANGTWNVFSQQHQLQQDPLVSSPLFSNMSSWSIADSPPTNKLTFQQQQRHLMNLNRLSLNDSQKLSNLNLGENENSRWSSKTNNTSLFTNNFLNDLTSAYSSPQQSTLMNSDMNANEQDLFPNNAHSFKFLNNKSRTSNSHFKSSPPSLNARNSFSIFSPTISKTMFNTDGPSVNNANTAVTESTTIHSTSDSTDCSVVVIDSKIQTEDINVFKNSNQQLQVLTEVPKNLLGPPISNSMKTIGESIKNRDVQSDEISLNSDGNEANNVKMRHLGKINNRPVAGRPVVNEDFSMYFVSNPCWLKSYIAKSAPILMMLMLLGVLVFIFIDDTSDFSQKTGLKSNKGNFLKVNLPLIEDNLRVKLYGQHIATDVIISSLSAFITNEIGANSKKKKTLSLMFLGSSGVGKSYAGSLIMDGFSNVQAKHLVIIPLHFSNLFVNNNIKDDYYYNYDIDNNDDVNNNNNDNKNNEDNDDDDDNFKKRIYSIVNNFKRDHHHHRSRGSDDYDNSDDNEVMVMIFLVEGLDDVIGDDDGYKKITMQILNTIKLLNNDNNDNSVDNDDADDKSKNVNIDDGYRYIFIFTSNEAGSTIDELTYKLIKHERKQRAEIALDMIMEDQAIKNQLKYSWFYQAFHENAVDHIVPFLPLEKSHVGMCTKHLLAQKNITLNYDDRDLIETLFNVIQTYPDDSENETAIFSLAGCRKVPTYVDLILAGFQ</sequence>
<evidence type="ECO:0000256" key="1">
    <source>
        <dbReference type="SAM" id="MobiDB-lite"/>
    </source>
</evidence>
<dbReference type="GO" id="GO:0071218">
    <property type="term" value="P:cellular response to misfolded protein"/>
    <property type="evidence" value="ECO:0000318"/>
    <property type="project" value="GO_Central"/>
</dbReference>
<dbReference type="OrthoDB" id="19623at2759"/>
<gene>
    <name evidence="3" type="primary">20206028</name>
    <name evidence="2" type="ORF">HELRODRAFT_176967</name>
</gene>
<dbReference type="AlphaFoldDB" id="T1FB29"/>
<dbReference type="KEGG" id="hro:HELRODRAFT_176967"/>
<dbReference type="GeneID" id="20206028"/>
<dbReference type="InParanoid" id="T1FB29"/>
<evidence type="ECO:0000313" key="4">
    <source>
        <dbReference type="Proteomes" id="UP000015101"/>
    </source>
</evidence>
<dbReference type="PANTHER" id="PTHR10760:SF2">
    <property type="entry name" value="LD13476P-RELATED"/>
    <property type="match status" value="1"/>
</dbReference>
<dbReference type="Pfam" id="PF06309">
    <property type="entry name" value="Torsin"/>
    <property type="match status" value="1"/>
</dbReference>
<reference evidence="2 4" key="2">
    <citation type="journal article" date="2013" name="Nature">
        <title>Insights into bilaterian evolution from three spiralian genomes.</title>
        <authorList>
            <person name="Simakov O."/>
            <person name="Marletaz F."/>
            <person name="Cho S.J."/>
            <person name="Edsinger-Gonzales E."/>
            <person name="Havlak P."/>
            <person name="Hellsten U."/>
            <person name="Kuo D.H."/>
            <person name="Larsson T."/>
            <person name="Lv J."/>
            <person name="Arendt D."/>
            <person name="Savage R."/>
            <person name="Osoegawa K."/>
            <person name="de Jong P."/>
            <person name="Grimwood J."/>
            <person name="Chapman J.A."/>
            <person name="Shapiro H."/>
            <person name="Aerts A."/>
            <person name="Otillar R.P."/>
            <person name="Terry A.Y."/>
            <person name="Boore J.L."/>
            <person name="Grigoriev I.V."/>
            <person name="Lindberg D.R."/>
            <person name="Seaver E.C."/>
            <person name="Weisblat D.A."/>
            <person name="Putnam N.H."/>
            <person name="Rokhsar D.S."/>
        </authorList>
    </citation>
    <scope>NUCLEOTIDE SEQUENCE</scope>
</reference>
<dbReference type="EMBL" id="KB097144">
    <property type="protein sequence ID" value="ESN98491.1"/>
    <property type="molecule type" value="Genomic_DNA"/>
</dbReference>
<dbReference type="EMBL" id="AMQM01005890">
    <property type="status" value="NOT_ANNOTATED_CDS"/>
    <property type="molecule type" value="Genomic_DNA"/>
</dbReference>
<dbReference type="PANTHER" id="PTHR10760">
    <property type="entry name" value="TORSIN"/>
    <property type="match status" value="1"/>
</dbReference>
<name>T1FB29_HELRO</name>
<evidence type="ECO:0000313" key="2">
    <source>
        <dbReference type="EMBL" id="ESN98491.1"/>
    </source>
</evidence>
<dbReference type="RefSeq" id="XP_009023443.1">
    <property type="nucleotide sequence ID" value="XM_009025195.1"/>
</dbReference>
<dbReference type="Proteomes" id="UP000015101">
    <property type="component" value="Unassembled WGS sequence"/>
</dbReference>
<feature type="region of interest" description="Disordered" evidence="1">
    <location>
        <begin position="584"/>
        <end position="603"/>
    </location>
</feature>
<organism evidence="3 4">
    <name type="scientific">Helobdella robusta</name>
    <name type="common">Californian leech</name>
    <dbReference type="NCBI Taxonomy" id="6412"/>
    <lineage>
        <taxon>Eukaryota</taxon>
        <taxon>Metazoa</taxon>
        <taxon>Spiralia</taxon>
        <taxon>Lophotrochozoa</taxon>
        <taxon>Annelida</taxon>
        <taxon>Clitellata</taxon>
        <taxon>Hirudinea</taxon>
        <taxon>Rhynchobdellida</taxon>
        <taxon>Glossiphoniidae</taxon>
        <taxon>Helobdella</taxon>
    </lineage>
</organism>
<dbReference type="HOGENOM" id="CLU_338976_0_0_1"/>
<reference evidence="4" key="1">
    <citation type="submission" date="2012-12" db="EMBL/GenBank/DDBJ databases">
        <authorList>
            <person name="Hellsten U."/>
            <person name="Grimwood J."/>
            <person name="Chapman J.A."/>
            <person name="Shapiro H."/>
            <person name="Aerts A."/>
            <person name="Otillar R.P."/>
            <person name="Terry A.Y."/>
            <person name="Boore J.L."/>
            <person name="Simakov O."/>
            <person name="Marletaz F."/>
            <person name="Cho S.-J."/>
            <person name="Edsinger-Gonzales E."/>
            <person name="Havlak P."/>
            <person name="Kuo D.-H."/>
            <person name="Larsson T."/>
            <person name="Lv J."/>
            <person name="Arendt D."/>
            <person name="Savage R."/>
            <person name="Osoegawa K."/>
            <person name="de Jong P."/>
            <person name="Lindberg D.R."/>
            <person name="Seaver E.C."/>
            <person name="Weisblat D.A."/>
            <person name="Putnam N.H."/>
            <person name="Grigoriev I.V."/>
            <person name="Rokhsar D.S."/>
        </authorList>
    </citation>
    <scope>NUCLEOTIDE SEQUENCE</scope>
</reference>
<protein>
    <submittedName>
        <fullName evidence="2 3">Uncharacterized protein</fullName>
    </submittedName>
</protein>
<dbReference type="GO" id="GO:0005737">
    <property type="term" value="C:cytoplasm"/>
    <property type="evidence" value="ECO:0007669"/>
    <property type="project" value="UniProtKB-ARBA"/>
</dbReference>
<dbReference type="EnsemblMetazoa" id="HelroT176967">
    <property type="protein sequence ID" value="HelroP176967"/>
    <property type="gene ID" value="HelroG176967"/>
</dbReference>
<reference evidence="3" key="3">
    <citation type="submission" date="2015-06" db="UniProtKB">
        <authorList>
            <consortium name="EnsemblMetazoa"/>
        </authorList>
    </citation>
    <scope>IDENTIFICATION</scope>
</reference>
<dbReference type="GO" id="GO:0005524">
    <property type="term" value="F:ATP binding"/>
    <property type="evidence" value="ECO:0007669"/>
    <property type="project" value="InterPro"/>
</dbReference>
<evidence type="ECO:0000313" key="3">
    <source>
        <dbReference type="EnsemblMetazoa" id="HelroP176967"/>
    </source>
</evidence>